<gene>
    <name evidence="1" type="ORF">A2538_03500</name>
</gene>
<evidence type="ECO:0000313" key="2">
    <source>
        <dbReference type="Proteomes" id="UP000178254"/>
    </source>
</evidence>
<dbReference type="Proteomes" id="UP000178254">
    <property type="component" value="Unassembled WGS sequence"/>
</dbReference>
<dbReference type="EMBL" id="MFRE01000015">
    <property type="protein sequence ID" value="OGH93906.1"/>
    <property type="molecule type" value="Genomic_DNA"/>
</dbReference>
<name>A0A1F6PCL5_9BACT</name>
<dbReference type="AlphaFoldDB" id="A0A1F6PCL5"/>
<dbReference type="STRING" id="1798709.A2538_03500"/>
<evidence type="ECO:0000313" key="1">
    <source>
        <dbReference type="EMBL" id="OGH93906.1"/>
    </source>
</evidence>
<protein>
    <submittedName>
        <fullName evidence="1">Uncharacterized protein</fullName>
    </submittedName>
</protein>
<sequence>MTKEQQKQQFYKVFANLPINLREEIILVISGKGPITWQVAFLEVDNDTDLGKIILEKLSDLKII</sequence>
<accession>A0A1F6PCL5</accession>
<comment type="caution">
    <text evidence="1">The sequence shown here is derived from an EMBL/GenBank/DDBJ whole genome shotgun (WGS) entry which is preliminary data.</text>
</comment>
<proteinExistence type="predicted"/>
<reference evidence="1 2" key="1">
    <citation type="journal article" date="2016" name="Nat. Commun.">
        <title>Thousands of microbial genomes shed light on interconnected biogeochemical processes in an aquifer system.</title>
        <authorList>
            <person name="Anantharaman K."/>
            <person name="Brown C.T."/>
            <person name="Hug L.A."/>
            <person name="Sharon I."/>
            <person name="Castelle C.J."/>
            <person name="Probst A.J."/>
            <person name="Thomas B.C."/>
            <person name="Singh A."/>
            <person name="Wilkins M.J."/>
            <person name="Karaoz U."/>
            <person name="Brodie E.L."/>
            <person name="Williams K.H."/>
            <person name="Hubbard S.S."/>
            <person name="Banfield J.F."/>
        </authorList>
    </citation>
    <scope>NUCLEOTIDE SEQUENCE [LARGE SCALE GENOMIC DNA]</scope>
</reference>
<organism evidence="1 2">
    <name type="scientific">Candidatus Magasanikbacteria bacterium RIFOXYD2_FULL_41_14</name>
    <dbReference type="NCBI Taxonomy" id="1798709"/>
    <lineage>
        <taxon>Bacteria</taxon>
        <taxon>Candidatus Magasanikiibacteriota</taxon>
    </lineage>
</organism>